<proteinExistence type="predicted"/>
<reference evidence="2 3" key="1">
    <citation type="submission" date="2023-03" db="EMBL/GenBank/DDBJ databases">
        <title>High recombination rates correlate with genetic variation in Cardiocondyla obscurior ants.</title>
        <authorList>
            <person name="Errbii M."/>
        </authorList>
    </citation>
    <scope>NUCLEOTIDE SEQUENCE [LARGE SCALE GENOMIC DNA]</scope>
    <source>
        <strain evidence="2">Alpha-2009</strain>
        <tissue evidence="2">Whole body</tissue>
    </source>
</reference>
<organism evidence="2 3">
    <name type="scientific">Cardiocondyla obscurior</name>
    <dbReference type="NCBI Taxonomy" id="286306"/>
    <lineage>
        <taxon>Eukaryota</taxon>
        <taxon>Metazoa</taxon>
        <taxon>Ecdysozoa</taxon>
        <taxon>Arthropoda</taxon>
        <taxon>Hexapoda</taxon>
        <taxon>Insecta</taxon>
        <taxon>Pterygota</taxon>
        <taxon>Neoptera</taxon>
        <taxon>Endopterygota</taxon>
        <taxon>Hymenoptera</taxon>
        <taxon>Apocrita</taxon>
        <taxon>Aculeata</taxon>
        <taxon>Formicoidea</taxon>
        <taxon>Formicidae</taxon>
        <taxon>Myrmicinae</taxon>
        <taxon>Cardiocondyla</taxon>
    </lineage>
</organism>
<feature type="transmembrane region" description="Helical" evidence="1">
    <location>
        <begin position="336"/>
        <end position="361"/>
    </location>
</feature>
<accession>A0AAW2F1S9</accession>
<gene>
    <name evidence="2" type="ORF">PUN28_013510</name>
</gene>
<evidence type="ECO:0000256" key="1">
    <source>
        <dbReference type="SAM" id="Phobius"/>
    </source>
</evidence>
<keyword evidence="3" id="KW-1185">Reference proteome</keyword>
<evidence type="ECO:0000313" key="3">
    <source>
        <dbReference type="Proteomes" id="UP001430953"/>
    </source>
</evidence>
<keyword evidence="1" id="KW-1133">Transmembrane helix</keyword>
<keyword evidence="1" id="KW-0812">Transmembrane</keyword>
<name>A0AAW2F1S9_9HYME</name>
<comment type="caution">
    <text evidence="2">The sequence shown here is derived from an EMBL/GenBank/DDBJ whole genome shotgun (WGS) entry which is preliminary data.</text>
</comment>
<dbReference type="AlphaFoldDB" id="A0AAW2F1S9"/>
<sequence length="420" mass="49881">MCIRYNIMCKAELIHSIKLLLHILPFLISSQSQYLKLRTNHQISLNLYTYFYTCRTLKIIVRFLFQSFNPSFTPQRIVNVSIYHYYYIRSNQLLEGHDNRRSLFGETCRRKCTYVYPRFEQSFFHILEQWLNRYMLNGQILQLSVSIVICMYVCALCTIIHSMYTHTIHFYFLNGLFIYKNYQICNWNAFTCYICRATVVRCAYTWRETLPCLLITIGNVKFKYKSLTFYYKSWNKKNTSLFFYKFSLNARHIITFLKSISWVTKVPSEPIVLRFYLLINNIHLPDFLPEHPETTKIDGAIYMPIYIAPSILVVPRYSAYQTLPALPACFTSVILLLHYFCFFYCTFFAFCLLEIAIFTIINCDDSSKAMHHSTLKKDDVSRVRIKVFRGPTQNEGSDEFFATWGYWIQQPGNKHITNNV</sequence>
<keyword evidence="1" id="KW-0472">Membrane</keyword>
<protein>
    <submittedName>
        <fullName evidence="2">Uncharacterized protein</fullName>
    </submittedName>
</protein>
<evidence type="ECO:0000313" key="2">
    <source>
        <dbReference type="EMBL" id="KAL0109914.1"/>
    </source>
</evidence>
<dbReference type="Proteomes" id="UP001430953">
    <property type="component" value="Unassembled WGS sequence"/>
</dbReference>
<feature type="transmembrane region" description="Helical" evidence="1">
    <location>
        <begin position="140"/>
        <end position="164"/>
    </location>
</feature>
<dbReference type="EMBL" id="JADYXP020000014">
    <property type="protein sequence ID" value="KAL0109914.1"/>
    <property type="molecule type" value="Genomic_DNA"/>
</dbReference>